<protein>
    <submittedName>
        <fullName evidence="1">Uncharacterized protein</fullName>
    </submittedName>
</protein>
<organism evidence="1 2">
    <name type="scientific">Clostridium moutaii</name>
    <dbReference type="NCBI Taxonomy" id="3240932"/>
    <lineage>
        <taxon>Bacteria</taxon>
        <taxon>Bacillati</taxon>
        <taxon>Bacillota</taxon>
        <taxon>Clostridia</taxon>
        <taxon>Eubacteriales</taxon>
        <taxon>Clostridiaceae</taxon>
        <taxon>Clostridium</taxon>
    </lineage>
</organism>
<comment type="caution">
    <text evidence="1">The sequence shown here is derived from an EMBL/GenBank/DDBJ whole genome shotgun (WGS) entry which is preliminary data.</text>
</comment>
<dbReference type="RefSeq" id="WP_369703174.1">
    <property type="nucleotide sequence ID" value="NZ_JBGEWD010000002.1"/>
</dbReference>
<dbReference type="Proteomes" id="UP001564657">
    <property type="component" value="Unassembled WGS sequence"/>
</dbReference>
<evidence type="ECO:0000313" key="2">
    <source>
        <dbReference type="Proteomes" id="UP001564657"/>
    </source>
</evidence>
<reference evidence="1 2" key="1">
    <citation type="submission" date="2024-08" db="EMBL/GenBank/DDBJ databases">
        <title>Clostridium lapicellarii sp. nov., and Clostridium renhuaiense sp. nov., two species isolated from the mud in a fermentation cellar used for producing sauce-flavour Chinese liquors.</title>
        <authorList>
            <person name="Yang F."/>
            <person name="Wang H."/>
            <person name="Chen L.Q."/>
            <person name="Zhou N."/>
            <person name="Lu J.J."/>
            <person name="Pu X.X."/>
            <person name="Wan B."/>
            <person name="Wang L."/>
            <person name="Liu S.J."/>
        </authorList>
    </citation>
    <scope>NUCLEOTIDE SEQUENCE [LARGE SCALE GENOMIC DNA]</scope>
    <source>
        <strain evidence="1 2">MT-5</strain>
    </source>
</reference>
<evidence type="ECO:0000313" key="1">
    <source>
        <dbReference type="EMBL" id="MEY7999287.1"/>
    </source>
</evidence>
<sequence>MKFIIDNKVYDTEKSEKIIKYTKQYPLEGPLGLIIYPRRDTILYRTKKGNWFSMATKNFDKKIAYKETDDTVKKLLKSLDEVELYNKYFGTLEEA</sequence>
<dbReference type="EMBL" id="JBGEWD010000002">
    <property type="protein sequence ID" value="MEY7999287.1"/>
    <property type="molecule type" value="Genomic_DNA"/>
</dbReference>
<accession>A0ABV4BM02</accession>
<proteinExistence type="predicted"/>
<gene>
    <name evidence="1" type="ORF">AB8U03_03570</name>
</gene>
<keyword evidence="2" id="KW-1185">Reference proteome</keyword>
<name>A0ABV4BM02_9CLOT</name>